<gene>
    <name evidence="1" type="ORF">QAD02_007837</name>
</gene>
<proteinExistence type="predicted"/>
<keyword evidence="2" id="KW-1185">Reference proteome</keyword>
<reference evidence="1" key="1">
    <citation type="submission" date="2023-04" db="EMBL/GenBank/DDBJ databases">
        <title>A chromosome-level genome assembly of the parasitoid wasp Eretmocerus hayati.</title>
        <authorList>
            <person name="Zhong Y."/>
            <person name="Liu S."/>
            <person name="Liu Y."/>
        </authorList>
    </citation>
    <scope>NUCLEOTIDE SEQUENCE</scope>
    <source>
        <strain evidence="1">ZJU_SS_LIU_2023</strain>
    </source>
</reference>
<dbReference type="Proteomes" id="UP001239111">
    <property type="component" value="Chromosome 4"/>
</dbReference>
<organism evidence="1 2">
    <name type="scientific">Eretmocerus hayati</name>
    <dbReference type="NCBI Taxonomy" id="131215"/>
    <lineage>
        <taxon>Eukaryota</taxon>
        <taxon>Metazoa</taxon>
        <taxon>Ecdysozoa</taxon>
        <taxon>Arthropoda</taxon>
        <taxon>Hexapoda</taxon>
        <taxon>Insecta</taxon>
        <taxon>Pterygota</taxon>
        <taxon>Neoptera</taxon>
        <taxon>Endopterygota</taxon>
        <taxon>Hymenoptera</taxon>
        <taxon>Apocrita</taxon>
        <taxon>Proctotrupomorpha</taxon>
        <taxon>Chalcidoidea</taxon>
        <taxon>Aphelinidae</taxon>
        <taxon>Aphelininae</taxon>
        <taxon>Eretmocerus</taxon>
    </lineage>
</organism>
<sequence length="250" mass="29056">MALWIDARSQFIPAHSKVAIAQLSRLADLFVNIILLSDGIFGEDEQFLEPQQVFGDFPVEEIFLQDQVGDPLDVPEAVEDERDPVFHHYEEVLHEAVQNVRQEFIDANHQAYMDLLAILRPEQAEAETRRVAQQQQLEARLENRLQQVRIEMLDRFDATRRELRNEAYDDQTEIFGSVDAVEARLAALEREVRGAIEESEREAVERMNEFENRLDRLDRRLDRCEEHQALANLLAPIDSDSDRDALEHEP</sequence>
<accession>A0ACC2N4R9</accession>
<protein>
    <submittedName>
        <fullName evidence="1">Uncharacterized protein</fullName>
    </submittedName>
</protein>
<comment type="caution">
    <text evidence="1">The sequence shown here is derived from an EMBL/GenBank/DDBJ whole genome shotgun (WGS) entry which is preliminary data.</text>
</comment>
<name>A0ACC2N4R9_9HYME</name>
<dbReference type="EMBL" id="CM056744">
    <property type="protein sequence ID" value="KAJ8666175.1"/>
    <property type="molecule type" value="Genomic_DNA"/>
</dbReference>
<evidence type="ECO:0000313" key="1">
    <source>
        <dbReference type="EMBL" id="KAJ8666175.1"/>
    </source>
</evidence>
<evidence type="ECO:0000313" key="2">
    <source>
        <dbReference type="Proteomes" id="UP001239111"/>
    </source>
</evidence>